<keyword evidence="2" id="KW-0285">Flavoprotein</keyword>
<dbReference type="Proteomes" id="UP000241158">
    <property type="component" value="Unassembled WGS sequence"/>
</dbReference>
<dbReference type="InterPro" id="IPR036318">
    <property type="entry name" value="FAD-bd_PCMH-like_sf"/>
</dbReference>
<evidence type="ECO:0000313" key="7">
    <source>
        <dbReference type="Proteomes" id="UP000241158"/>
    </source>
</evidence>
<dbReference type="GO" id="GO:0022904">
    <property type="term" value="P:respiratory electron transport chain"/>
    <property type="evidence" value="ECO:0007669"/>
    <property type="project" value="TreeGrafter"/>
</dbReference>
<gene>
    <name evidence="6" type="ORF">CU100_24560</name>
</gene>
<dbReference type="PANTHER" id="PTHR43716">
    <property type="entry name" value="D-2-HYDROXYGLUTARATE DEHYDROGENASE, MITOCHONDRIAL"/>
    <property type="match status" value="1"/>
</dbReference>
<dbReference type="SUPFAM" id="SSF56176">
    <property type="entry name" value="FAD-binding/transporter-associated domain-like"/>
    <property type="match status" value="1"/>
</dbReference>
<dbReference type="GO" id="GO:0016491">
    <property type="term" value="F:oxidoreductase activity"/>
    <property type="evidence" value="ECO:0007669"/>
    <property type="project" value="UniProtKB-KW"/>
</dbReference>
<protein>
    <submittedName>
        <fullName evidence="6">FAD-binding oxidoreductase</fullName>
    </submittedName>
</protein>
<keyword evidence="4" id="KW-0560">Oxidoreductase</keyword>
<evidence type="ECO:0000259" key="5">
    <source>
        <dbReference type="PROSITE" id="PS51387"/>
    </source>
</evidence>
<reference evidence="7" key="1">
    <citation type="submission" date="2017-11" db="EMBL/GenBank/DDBJ databases">
        <authorList>
            <person name="Kuznetsova I."/>
            <person name="Sazanova A."/>
            <person name="Chirak E."/>
            <person name="Safronova V."/>
            <person name="Willems A."/>
        </authorList>
    </citation>
    <scope>NUCLEOTIDE SEQUENCE [LARGE SCALE GENOMIC DNA]</scope>
    <source>
        <strain evidence="7">PEPV15</strain>
    </source>
</reference>
<dbReference type="SUPFAM" id="SSF55103">
    <property type="entry name" value="FAD-linked oxidases, C-terminal domain"/>
    <property type="match status" value="1"/>
</dbReference>
<dbReference type="InterPro" id="IPR006094">
    <property type="entry name" value="Oxid_FAD_bind_N"/>
</dbReference>
<evidence type="ECO:0000313" key="6">
    <source>
        <dbReference type="EMBL" id="PSH54764.1"/>
    </source>
</evidence>
<dbReference type="PROSITE" id="PS51387">
    <property type="entry name" value="FAD_PCMH"/>
    <property type="match status" value="1"/>
</dbReference>
<dbReference type="InterPro" id="IPR016167">
    <property type="entry name" value="FAD-bd_PCMH_sub1"/>
</dbReference>
<dbReference type="EMBL" id="PGGN01000007">
    <property type="protein sequence ID" value="PSH54764.1"/>
    <property type="molecule type" value="Genomic_DNA"/>
</dbReference>
<evidence type="ECO:0000256" key="1">
    <source>
        <dbReference type="ARBA" id="ARBA00008000"/>
    </source>
</evidence>
<dbReference type="Pfam" id="PF01565">
    <property type="entry name" value="FAD_binding_4"/>
    <property type="match status" value="1"/>
</dbReference>
<dbReference type="InterPro" id="IPR051264">
    <property type="entry name" value="FAD-oxidored/transferase_4"/>
</dbReference>
<sequence>MNVLPPSNKKSLAAMTAAMPEGILLTAETDMAPYSRDWSGDHFGRPLAVARPRTVEDVSTLMKICFREGIPVVPQGGLTGLVGAAVAAPLGGEVVISLERLNRLRSISAIDFAMVVEAGCILEEAKNFAEAHDCVLPITFGAQGSCRIGGNVATNAGGFNVLRYGMTRDLVLGLEVVLGDGRVWNGLKVLRKDNRGYDLKQLFIGSEGTLGIITAAAFKLFPRPTQVETALVGLRSVEDAMALYARARRECSDLLTAFELILRGGIDIALNAGTGLTDPLTAPYPVYVLIEASAGGRVDLKAILEDFLGDAADIVADGVVASSKAQAERLWLLRETMVEAQGGGGRYLRTDVSVPISKLADFVTDTLAALAHHHPEALAVTYGHVGDGNVHLNIVPPQNSTPDAIEVLFHKTETIIFDVVDRYSGSISAEHGIGRVKQKAFLDRVDKVSLDIAGRLKDAFDPMHILSDGRILGAHSSIGGIADR</sequence>
<accession>A0A2P7AKM7</accession>
<dbReference type="InterPro" id="IPR004113">
    <property type="entry name" value="FAD-bd_oxidored_4_C"/>
</dbReference>
<dbReference type="Gene3D" id="3.30.70.2740">
    <property type="match status" value="1"/>
</dbReference>
<name>A0A2P7AKM7_9HYPH</name>
<dbReference type="Gene3D" id="3.30.70.2190">
    <property type="match status" value="1"/>
</dbReference>
<dbReference type="AlphaFoldDB" id="A0A2P7AKM7"/>
<dbReference type="Gene3D" id="3.30.465.10">
    <property type="match status" value="1"/>
</dbReference>
<proteinExistence type="inferred from homology"/>
<dbReference type="Gene3D" id="3.30.43.10">
    <property type="entry name" value="Uridine Diphospho-n-acetylenolpyruvylglucosamine Reductase, domain 2"/>
    <property type="match status" value="1"/>
</dbReference>
<evidence type="ECO:0000256" key="4">
    <source>
        <dbReference type="ARBA" id="ARBA00023002"/>
    </source>
</evidence>
<evidence type="ECO:0000256" key="3">
    <source>
        <dbReference type="ARBA" id="ARBA00022827"/>
    </source>
</evidence>
<comment type="caution">
    <text evidence="6">The sequence shown here is derived from an EMBL/GenBank/DDBJ whole genome shotgun (WGS) entry which is preliminary data.</text>
</comment>
<evidence type="ECO:0000256" key="2">
    <source>
        <dbReference type="ARBA" id="ARBA00022630"/>
    </source>
</evidence>
<feature type="domain" description="FAD-binding PCMH-type" evidence="5">
    <location>
        <begin position="42"/>
        <end position="223"/>
    </location>
</feature>
<keyword evidence="3" id="KW-0274">FAD</keyword>
<dbReference type="InterPro" id="IPR016169">
    <property type="entry name" value="FAD-bd_PCMH_sub2"/>
</dbReference>
<dbReference type="RefSeq" id="WP_106719275.1">
    <property type="nucleotide sequence ID" value="NZ_JACHXT010000001.1"/>
</dbReference>
<dbReference type="Pfam" id="PF02913">
    <property type="entry name" value="FAD-oxidase_C"/>
    <property type="match status" value="1"/>
</dbReference>
<comment type="similarity">
    <text evidence="1">Belongs to the FAD-binding oxidoreductase/transferase type 4 family.</text>
</comment>
<dbReference type="InterPro" id="IPR016166">
    <property type="entry name" value="FAD-bd_PCMH"/>
</dbReference>
<dbReference type="GO" id="GO:0071949">
    <property type="term" value="F:FAD binding"/>
    <property type="evidence" value="ECO:0007669"/>
    <property type="project" value="InterPro"/>
</dbReference>
<organism evidence="6 7">
    <name type="scientific">Phyllobacterium endophyticum</name>
    <dbReference type="NCBI Taxonomy" id="1149773"/>
    <lineage>
        <taxon>Bacteria</taxon>
        <taxon>Pseudomonadati</taxon>
        <taxon>Pseudomonadota</taxon>
        <taxon>Alphaproteobacteria</taxon>
        <taxon>Hyphomicrobiales</taxon>
        <taxon>Phyllobacteriaceae</taxon>
        <taxon>Phyllobacterium</taxon>
    </lineage>
</organism>
<dbReference type="FunFam" id="3.30.70.2740:FF:000001">
    <property type="entry name" value="D-lactate dehydrogenase mitochondrial"/>
    <property type="match status" value="1"/>
</dbReference>
<dbReference type="InterPro" id="IPR016164">
    <property type="entry name" value="FAD-linked_Oxase-like_C"/>
</dbReference>
<dbReference type="OrthoDB" id="9809290at2"/>
<dbReference type="PANTHER" id="PTHR43716:SF2">
    <property type="entry name" value="BLL6224 PROTEIN"/>
    <property type="match status" value="1"/>
</dbReference>
<keyword evidence="7" id="KW-1185">Reference proteome</keyword>